<keyword evidence="5" id="KW-1185">Reference proteome</keyword>
<dbReference type="InterPro" id="IPR036663">
    <property type="entry name" value="Fumarylacetoacetase_C_sf"/>
</dbReference>
<dbReference type="OrthoDB" id="9805307at2"/>
<dbReference type="PANTHER" id="PTHR11820:SF7">
    <property type="entry name" value="ACYLPYRUVASE FAHD1, MITOCHONDRIAL"/>
    <property type="match status" value="1"/>
</dbReference>
<protein>
    <submittedName>
        <fullName evidence="4">Fumarylacetoacetate hydrolase family protein</fullName>
    </submittedName>
</protein>
<organism evidence="4 5">
    <name type="scientific">Luteococcus japonicus LSP_Lj1</name>
    <dbReference type="NCBI Taxonomy" id="1255658"/>
    <lineage>
        <taxon>Bacteria</taxon>
        <taxon>Bacillati</taxon>
        <taxon>Actinomycetota</taxon>
        <taxon>Actinomycetes</taxon>
        <taxon>Propionibacteriales</taxon>
        <taxon>Propionibacteriaceae</taxon>
        <taxon>Luteococcus</taxon>
    </lineage>
</organism>
<reference evidence="4 5" key="1">
    <citation type="submission" date="2017-02" db="EMBL/GenBank/DDBJ databases">
        <authorList>
            <person name="Peterson S.W."/>
        </authorList>
    </citation>
    <scope>NUCLEOTIDE SEQUENCE [LARGE SCALE GENOMIC DNA]</scope>
    <source>
        <strain evidence="4 5">LSP_Lj1</strain>
    </source>
</reference>
<evidence type="ECO:0000313" key="5">
    <source>
        <dbReference type="Proteomes" id="UP000188342"/>
    </source>
</evidence>
<feature type="domain" description="Fumarylacetoacetase-like C-terminal" evidence="2">
    <location>
        <begin position="66"/>
        <end position="271"/>
    </location>
</feature>
<dbReference type="GO" id="GO:0046872">
    <property type="term" value="F:metal ion binding"/>
    <property type="evidence" value="ECO:0007669"/>
    <property type="project" value="UniProtKB-KW"/>
</dbReference>
<keyword evidence="1" id="KW-0479">Metal-binding</keyword>
<dbReference type="SUPFAM" id="SSF56529">
    <property type="entry name" value="FAH"/>
    <property type="match status" value="1"/>
</dbReference>
<dbReference type="STRING" id="1255658.FM114_09180"/>
<proteinExistence type="predicted"/>
<sequence>MRIARYALAGGEPQYGLVELAADAGEHPDTIAAITGDPLAGPVNYTGERHPLDDVRLLAPVIPRSKIVGVGRNYAAHAAEMGNEVPESPLLFFKPNTSVIGPDDPIVRPAACKELHHEGELAVVIGRICKQVPAERVSEVIFGYTVANDVTARDLQASDGQWARAKGSDTFCPLGPWIVTHLSLEESADLQITTTVADQRTPGEGEVRQDDSTRLMVRGVAELVSYISQFTTLLPGDVILTGTPAGVGEITPGQRVTVNIQGIGELANPVVDEQ</sequence>
<evidence type="ECO:0000256" key="1">
    <source>
        <dbReference type="ARBA" id="ARBA00022723"/>
    </source>
</evidence>
<dbReference type="Pfam" id="PF10370">
    <property type="entry name" value="Rv2993c-like_N"/>
    <property type="match status" value="1"/>
</dbReference>
<dbReference type="GO" id="GO:0018773">
    <property type="term" value="F:acetylpyruvate hydrolase activity"/>
    <property type="evidence" value="ECO:0007669"/>
    <property type="project" value="TreeGrafter"/>
</dbReference>
<accession>A0A1R4JS37</accession>
<dbReference type="PANTHER" id="PTHR11820">
    <property type="entry name" value="ACYLPYRUVASE"/>
    <property type="match status" value="1"/>
</dbReference>
<dbReference type="GO" id="GO:0016853">
    <property type="term" value="F:isomerase activity"/>
    <property type="evidence" value="ECO:0007669"/>
    <property type="project" value="UniProtKB-ARBA"/>
</dbReference>
<dbReference type="InterPro" id="IPR011234">
    <property type="entry name" value="Fumarylacetoacetase-like_C"/>
</dbReference>
<dbReference type="AlphaFoldDB" id="A0A1R4JS37"/>
<dbReference type="GO" id="GO:0019752">
    <property type="term" value="P:carboxylic acid metabolic process"/>
    <property type="evidence" value="ECO:0007669"/>
    <property type="project" value="UniProtKB-ARBA"/>
</dbReference>
<evidence type="ECO:0000259" key="2">
    <source>
        <dbReference type="Pfam" id="PF01557"/>
    </source>
</evidence>
<name>A0A1R4JS37_9ACTN</name>
<dbReference type="Gene3D" id="2.30.30.370">
    <property type="entry name" value="FAH"/>
    <property type="match status" value="1"/>
</dbReference>
<dbReference type="Pfam" id="PF01557">
    <property type="entry name" value="FAA_hydrolase"/>
    <property type="match status" value="1"/>
</dbReference>
<dbReference type="FunFam" id="3.90.850.10:FF:000002">
    <property type="entry name" value="2-hydroxyhepta-2,4-diene-1,7-dioate isomerase"/>
    <property type="match status" value="1"/>
</dbReference>
<dbReference type="Gene3D" id="3.90.850.10">
    <property type="entry name" value="Fumarylacetoacetase-like, C-terminal domain"/>
    <property type="match status" value="1"/>
</dbReference>
<evidence type="ECO:0000313" key="4">
    <source>
        <dbReference type="EMBL" id="SJN34818.1"/>
    </source>
</evidence>
<feature type="domain" description="Rv2993c-like N-terminal" evidence="3">
    <location>
        <begin position="1"/>
        <end position="60"/>
    </location>
</feature>
<dbReference type="InterPro" id="IPR018833">
    <property type="entry name" value="Rv2993c-like_N"/>
</dbReference>
<evidence type="ECO:0000259" key="3">
    <source>
        <dbReference type="Pfam" id="PF10370"/>
    </source>
</evidence>
<dbReference type="RefSeq" id="WP_094764857.1">
    <property type="nucleotide sequence ID" value="NZ_FUKQ01000035.1"/>
</dbReference>
<gene>
    <name evidence="4" type="ORF">FM114_09180</name>
</gene>
<dbReference type="Proteomes" id="UP000188342">
    <property type="component" value="Unassembled WGS sequence"/>
</dbReference>
<keyword evidence="4" id="KW-0378">Hydrolase</keyword>
<dbReference type="EMBL" id="FUKQ01000035">
    <property type="protein sequence ID" value="SJN34818.1"/>
    <property type="molecule type" value="Genomic_DNA"/>
</dbReference>